<dbReference type="Proteomes" id="UP000245207">
    <property type="component" value="Unassembled WGS sequence"/>
</dbReference>
<evidence type="ECO:0000313" key="3">
    <source>
        <dbReference type="Proteomes" id="UP000245207"/>
    </source>
</evidence>
<feature type="compositionally biased region" description="Basic residues" evidence="1">
    <location>
        <begin position="12"/>
        <end position="25"/>
    </location>
</feature>
<keyword evidence="3" id="KW-1185">Reference proteome</keyword>
<dbReference type="PANTHER" id="PTHR45786">
    <property type="entry name" value="DNA BINDING PROTEIN-LIKE"/>
    <property type="match status" value="1"/>
</dbReference>
<evidence type="ECO:0000313" key="2">
    <source>
        <dbReference type="EMBL" id="PWA70551.1"/>
    </source>
</evidence>
<proteinExistence type="predicted"/>
<evidence type="ECO:0000256" key="1">
    <source>
        <dbReference type="SAM" id="MobiDB-lite"/>
    </source>
</evidence>
<accession>A0A2U1NAM3</accession>
<dbReference type="PANTHER" id="PTHR45786:SF74">
    <property type="entry name" value="ATP-DEPENDENT DNA HELICASE"/>
    <property type="match status" value="1"/>
</dbReference>
<gene>
    <name evidence="2" type="ORF">CTI12_AA287640</name>
</gene>
<organism evidence="2 3">
    <name type="scientific">Artemisia annua</name>
    <name type="common">Sweet wormwood</name>
    <dbReference type="NCBI Taxonomy" id="35608"/>
    <lineage>
        <taxon>Eukaryota</taxon>
        <taxon>Viridiplantae</taxon>
        <taxon>Streptophyta</taxon>
        <taxon>Embryophyta</taxon>
        <taxon>Tracheophyta</taxon>
        <taxon>Spermatophyta</taxon>
        <taxon>Magnoliopsida</taxon>
        <taxon>eudicotyledons</taxon>
        <taxon>Gunneridae</taxon>
        <taxon>Pentapetalae</taxon>
        <taxon>asterids</taxon>
        <taxon>campanulids</taxon>
        <taxon>Asterales</taxon>
        <taxon>Asteraceae</taxon>
        <taxon>Asteroideae</taxon>
        <taxon>Anthemideae</taxon>
        <taxon>Artemisiinae</taxon>
        <taxon>Artemisia</taxon>
    </lineage>
</organism>
<sequence>MPAAVDSSINSRRNRAASRVARRAGTRNSVAARQRTLNCMLYLIVGVCFDGNHTWEIQMVRQCRAPLPLHNEKALLQTISILGDVIKCQHCGAYFWLEEKRTGLSMSAAPQYQRCCVGGRAALQSDLGEVGANQYELPAGDSIGAIVYEGGPETMTDYDIVIERHSREPESVNKLHPRYMALQFPLLFIYGEEGYHLKLTLRNSVPGDQQEEKKMSMKSPFL</sequence>
<dbReference type="OrthoDB" id="1928976at2759"/>
<name>A0A2U1NAM3_ARTAN</name>
<dbReference type="AlphaFoldDB" id="A0A2U1NAM3"/>
<dbReference type="EMBL" id="PKPP01003219">
    <property type="protein sequence ID" value="PWA70551.1"/>
    <property type="molecule type" value="Genomic_DNA"/>
</dbReference>
<comment type="caution">
    <text evidence="2">The sequence shown here is derived from an EMBL/GenBank/DDBJ whole genome shotgun (WGS) entry which is preliminary data.</text>
</comment>
<feature type="region of interest" description="Disordered" evidence="1">
    <location>
        <begin position="1"/>
        <end position="25"/>
    </location>
</feature>
<reference evidence="2 3" key="1">
    <citation type="journal article" date="2018" name="Mol. Plant">
        <title>The genome of Artemisia annua provides insight into the evolution of Asteraceae family and artemisinin biosynthesis.</title>
        <authorList>
            <person name="Shen Q."/>
            <person name="Zhang L."/>
            <person name="Liao Z."/>
            <person name="Wang S."/>
            <person name="Yan T."/>
            <person name="Shi P."/>
            <person name="Liu M."/>
            <person name="Fu X."/>
            <person name="Pan Q."/>
            <person name="Wang Y."/>
            <person name="Lv Z."/>
            <person name="Lu X."/>
            <person name="Zhang F."/>
            <person name="Jiang W."/>
            <person name="Ma Y."/>
            <person name="Chen M."/>
            <person name="Hao X."/>
            <person name="Li L."/>
            <person name="Tang Y."/>
            <person name="Lv G."/>
            <person name="Zhou Y."/>
            <person name="Sun X."/>
            <person name="Brodelius P.E."/>
            <person name="Rose J.K.C."/>
            <person name="Tang K."/>
        </authorList>
    </citation>
    <scope>NUCLEOTIDE SEQUENCE [LARGE SCALE GENOMIC DNA]</scope>
    <source>
        <strain evidence="3">cv. Huhao1</strain>
        <tissue evidence="2">Leaf</tissue>
    </source>
</reference>
<protein>
    <submittedName>
        <fullName evidence="2">Replication protein</fullName>
    </submittedName>
</protein>